<gene>
    <name evidence="3" type="ORF">SAMN06265784_11962</name>
</gene>
<dbReference type="Pfam" id="PF01609">
    <property type="entry name" value="DDE_Tnp_1"/>
    <property type="match status" value="1"/>
</dbReference>
<feature type="domain" description="Transposase IS4-like" evidence="2">
    <location>
        <begin position="4"/>
        <end position="45"/>
    </location>
</feature>
<organism evidence="3 4">
    <name type="scientific">Paraburkholderia susongensis</name>
    <dbReference type="NCBI Taxonomy" id="1515439"/>
    <lineage>
        <taxon>Bacteria</taxon>
        <taxon>Pseudomonadati</taxon>
        <taxon>Pseudomonadota</taxon>
        <taxon>Betaproteobacteria</taxon>
        <taxon>Burkholderiales</taxon>
        <taxon>Burkholderiaceae</taxon>
        <taxon>Paraburkholderia</taxon>
    </lineage>
</organism>
<dbReference type="PANTHER" id="PTHR33408">
    <property type="entry name" value="TRANSPOSASE"/>
    <property type="match status" value="1"/>
</dbReference>
<feature type="transmembrane region" description="Helical" evidence="1">
    <location>
        <begin position="34"/>
        <end position="58"/>
    </location>
</feature>
<accession>A0A1X7M552</accession>
<evidence type="ECO:0000313" key="4">
    <source>
        <dbReference type="Proteomes" id="UP000193228"/>
    </source>
</evidence>
<name>A0A1X7M552_9BURK</name>
<dbReference type="GO" id="GO:0004803">
    <property type="term" value="F:transposase activity"/>
    <property type="evidence" value="ECO:0007669"/>
    <property type="project" value="InterPro"/>
</dbReference>
<dbReference type="AlphaFoldDB" id="A0A1X7M552"/>
<keyword evidence="1" id="KW-0472">Membrane</keyword>
<dbReference type="Proteomes" id="UP000193228">
    <property type="component" value="Unassembled WGS sequence"/>
</dbReference>
<keyword evidence="1" id="KW-0812">Transmembrane</keyword>
<dbReference type="GO" id="GO:0003677">
    <property type="term" value="F:DNA binding"/>
    <property type="evidence" value="ECO:0007669"/>
    <property type="project" value="InterPro"/>
</dbReference>
<evidence type="ECO:0000313" key="3">
    <source>
        <dbReference type="EMBL" id="SMG61100.1"/>
    </source>
</evidence>
<evidence type="ECO:0000256" key="1">
    <source>
        <dbReference type="SAM" id="Phobius"/>
    </source>
</evidence>
<dbReference type="PANTHER" id="PTHR33408:SF4">
    <property type="entry name" value="TRANSPOSASE DDE DOMAIN-CONTAINING PROTEIN"/>
    <property type="match status" value="1"/>
</dbReference>
<evidence type="ECO:0000259" key="2">
    <source>
        <dbReference type="Pfam" id="PF01609"/>
    </source>
</evidence>
<proteinExistence type="predicted"/>
<keyword evidence="4" id="KW-1185">Reference proteome</keyword>
<dbReference type="GO" id="GO:0006313">
    <property type="term" value="P:DNA transposition"/>
    <property type="evidence" value="ECO:0007669"/>
    <property type="project" value="InterPro"/>
</dbReference>
<reference evidence="4" key="1">
    <citation type="submission" date="2017-04" db="EMBL/GenBank/DDBJ databases">
        <authorList>
            <person name="Varghese N."/>
            <person name="Submissions S."/>
        </authorList>
    </citation>
    <scope>NUCLEOTIDE SEQUENCE [LARGE SCALE GENOMIC DNA]</scope>
    <source>
        <strain evidence="4">LMG 29540</strain>
    </source>
</reference>
<dbReference type="InterPro" id="IPR002559">
    <property type="entry name" value="Transposase_11"/>
</dbReference>
<dbReference type="EMBL" id="FXAT01000019">
    <property type="protein sequence ID" value="SMG61100.1"/>
    <property type="molecule type" value="Genomic_DNA"/>
</dbReference>
<dbReference type="STRING" id="1515439.SAMN06265784_11962"/>
<keyword evidence="1" id="KW-1133">Transmembrane helix</keyword>
<sequence length="66" mass="7389">MIIRRSTVEHVFGTLRQWLGVTHFLTRTLGRVSIAMNIQVLVYNLKCVLNIIGVAGLMKSMKMAAS</sequence>
<protein>
    <submittedName>
        <fullName evidence="3">Transposase DDE domain-containing protein</fullName>
    </submittedName>
</protein>